<reference evidence="2 3" key="1">
    <citation type="journal article" date="2019" name="Nat. Ecol. Evol.">
        <title>Megaphylogeny resolves global patterns of mushroom evolution.</title>
        <authorList>
            <person name="Varga T."/>
            <person name="Krizsan K."/>
            <person name="Foldi C."/>
            <person name="Dima B."/>
            <person name="Sanchez-Garcia M."/>
            <person name="Sanchez-Ramirez S."/>
            <person name="Szollosi G.J."/>
            <person name="Szarkandi J.G."/>
            <person name="Papp V."/>
            <person name="Albert L."/>
            <person name="Andreopoulos W."/>
            <person name="Angelini C."/>
            <person name="Antonin V."/>
            <person name="Barry K.W."/>
            <person name="Bougher N.L."/>
            <person name="Buchanan P."/>
            <person name="Buyck B."/>
            <person name="Bense V."/>
            <person name="Catcheside P."/>
            <person name="Chovatia M."/>
            <person name="Cooper J."/>
            <person name="Damon W."/>
            <person name="Desjardin D."/>
            <person name="Finy P."/>
            <person name="Geml J."/>
            <person name="Haridas S."/>
            <person name="Hughes K."/>
            <person name="Justo A."/>
            <person name="Karasinski D."/>
            <person name="Kautmanova I."/>
            <person name="Kiss B."/>
            <person name="Kocsube S."/>
            <person name="Kotiranta H."/>
            <person name="LaButti K.M."/>
            <person name="Lechner B.E."/>
            <person name="Liimatainen K."/>
            <person name="Lipzen A."/>
            <person name="Lukacs Z."/>
            <person name="Mihaltcheva S."/>
            <person name="Morgado L.N."/>
            <person name="Niskanen T."/>
            <person name="Noordeloos M.E."/>
            <person name="Ohm R.A."/>
            <person name="Ortiz-Santana B."/>
            <person name="Ovrebo C."/>
            <person name="Racz N."/>
            <person name="Riley R."/>
            <person name="Savchenko A."/>
            <person name="Shiryaev A."/>
            <person name="Soop K."/>
            <person name="Spirin V."/>
            <person name="Szebenyi C."/>
            <person name="Tomsovsky M."/>
            <person name="Tulloss R.E."/>
            <person name="Uehling J."/>
            <person name="Grigoriev I.V."/>
            <person name="Vagvolgyi C."/>
            <person name="Papp T."/>
            <person name="Martin F.M."/>
            <person name="Miettinen O."/>
            <person name="Hibbett D.S."/>
            <person name="Nagy L.G."/>
        </authorList>
    </citation>
    <scope>NUCLEOTIDE SEQUENCE [LARGE SCALE GENOMIC DNA]</scope>
    <source>
        <strain evidence="2 3">CBS 962.96</strain>
    </source>
</reference>
<gene>
    <name evidence="2" type="ORF">K435DRAFT_879831</name>
</gene>
<organism evidence="2 3">
    <name type="scientific">Dendrothele bispora (strain CBS 962.96)</name>
    <dbReference type="NCBI Taxonomy" id="1314807"/>
    <lineage>
        <taxon>Eukaryota</taxon>
        <taxon>Fungi</taxon>
        <taxon>Dikarya</taxon>
        <taxon>Basidiomycota</taxon>
        <taxon>Agaricomycotina</taxon>
        <taxon>Agaricomycetes</taxon>
        <taxon>Agaricomycetidae</taxon>
        <taxon>Agaricales</taxon>
        <taxon>Agaricales incertae sedis</taxon>
        <taxon>Dendrothele</taxon>
    </lineage>
</organism>
<dbReference type="OrthoDB" id="2834661at2759"/>
<sequence>MLSNSFPRSPDPEYFDDAVLRIVNDNGSFLVLVPRPRHLPVERVELSPLEAPELLSNPSPFTPASCSLCLNHSYIPCPRLAATQSAESDSDSDSSLPPLVTPIPSSPSLSPQMLPTACPDTPLPQYVLPPSYSSTRPDSPPLVCLPPLTYDLSDVEITLLEAYKYKTELQDWYLKALEHSLWQPHTRYHTPYPHICLSYIKHSTDQFGFHSNRDLFFLRISMGRNRIDSLLAYTAEPWLWIDPLPMVDYRRFQFCMQYVFEEVITCVFGDEEFTFPCTVYVYVWDWNLTWGEIATHCLFGTVPARYGEEGTGPFSVECFRWWTCQFVVEDLGDVQFRVLH</sequence>
<dbReference type="Proteomes" id="UP000297245">
    <property type="component" value="Unassembled WGS sequence"/>
</dbReference>
<feature type="region of interest" description="Disordered" evidence="1">
    <location>
        <begin position="84"/>
        <end position="112"/>
    </location>
</feature>
<dbReference type="EMBL" id="ML181262">
    <property type="protein sequence ID" value="THU76023.1"/>
    <property type="molecule type" value="Genomic_DNA"/>
</dbReference>
<accession>A0A4S8KKP7</accession>
<evidence type="ECO:0000256" key="1">
    <source>
        <dbReference type="SAM" id="MobiDB-lite"/>
    </source>
</evidence>
<evidence type="ECO:0000313" key="3">
    <source>
        <dbReference type="Proteomes" id="UP000297245"/>
    </source>
</evidence>
<name>A0A4S8KKP7_DENBC</name>
<dbReference type="AlphaFoldDB" id="A0A4S8KKP7"/>
<keyword evidence="3" id="KW-1185">Reference proteome</keyword>
<proteinExistence type="predicted"/>
<evidence type="ECO:0000313" key="2">
    <source>
        <dbReference type="EMBL" id="THU76023.1"/>
    </source>
</evidence>
<protein>
    <submittedName>
        <fullName evidence="2">Uncharacterized protein</fullName>
    </submittedName>
</protein>